<proteinExistence type="predicted"/>
<protein>
    <submittedName>
        <fullName evidence="1">Uncharacterized protein</fullName>
    </submittedName>
</protein>
<sequence>MKKSNNCSLNKFAKNCIIFCDILHNLPFIFL</sequence>
<evidence type="ECO:0000313" key="1">
    <source>
        <dbReference type="EMBL" id="DAD69453.1"/>
    </source>
</evidence>
<accession>A0A8S5LH75</accession>
<name>A0A8S5LH75_9CAUD</name>
<organism evidence="1">
    <name type="scientific">Myoviridae sp. ctqMr7</name>
    <dbReference type="NCBI Taxonomy" id="2823552"/>
    <lineage>
        <taxon>Viruses</taxon>
        <taxon>Duplodnaviria</taxon>
        <taxon>Heunggongvirae</taxon>
        <taxon>Uroviricota</taxon>
        <taxon>Caudoviricetes</taxon>
    </lineage>
</organism>
<reference evidence="1" key="1">
    <citation type="journal article" date="2021" name="Proc. Natl. Acad. Sci. U.S.A.">
        <title>A Catalog of Tens of Thousands of Viruses from Human Metagenomes Reveals Hidden Associations with Chronic Diseases.</title>
        <authorList>
            <person name="Tisza M.J."/>
            <person name="Buck C.B."/>
        </authorList>
    </citation>
    <scope>NUCLEOTIDE SEQUENCE</scope>
    <source>
        <strain evidence="1">CtqMr7</strain>
    </source>
</reference>
<dbReference type="EMBL" id="BK014721">
    <property type="protein sequence ID" value="DAD69453.1"/>
    <property type="molecule type" value="Genomic_DNA"/>
</dbReference>